<reference evidence="1" key="1">
    <citation type="submission" date="2022-08" db="EMBL/GenBank/DDBJ databases">
        <authorList>
            <person name="Gutierrez-Valencia J."/>
        </authorList>
    </citation>
    <scope>NUCLEOTIDE SEQUENCE</scope>
</reference>
<sequence>MISFLSRHANSHRVPDHIQCIKKGKSTHPSALLVYLCGFTKHLSTVHSR</sequence>
<dbReference type="Proteomes" id="UP001154282">
    <property type="component" value="Unassembled WGS sequence"/>
</dbReference>
<protein>
    <submittedName>
        <fullName evidence="1">Uncharacterized protein</fullName>
    </submittedName>
</protein>
<dbReference type="EMBL" id="CAMGYJ010000008">
    <property type="protein sequence ID" value="CAI0457486.1"/>
    <property type="molecule type" value="Genomic_DNA"/>
</dbReference>
<dbReference type="AlphaFoldDB" id="A0AAV0NFX1"/>
<accession>A0AAV0NFX1</accession>
<comment type="caution">
    <text evidence="1">The sequence shown here is derived from an EMBL/GenBank/DDBJ whole genome shotgun (WGS) entry which is preliminary data.</text>
</comment>
<evidence type="ECO:0000313" key="1">
    <source>
        <dbReference type="EMBL" id="CAI0457486.1"/>
    </source>
</evidence>
<keyword evidence="2" id="KW-1185">Reference proteome</keyword>
<evidence type="ECO:0000313" key="2">
    <source>
        <dbReference type="Proteomes" id="UP001154282"/>
    </source>
</evidence>
<name>A0AAV0NFX1_9ROSI</name>
<gene>
    <name evidence="1" type="ORF">LITE_LOCUS33148</name>
</gene>
<organism evidence="1 2">
    <name type="scientific">Linum tenue</name>
    <dbReference type="NCBI Taxonomy" id="586396"/>
    <lineage>
        <taxon>Eukaryota</taxon>
        <taxon>Viridiplantae</taxon>
        <taxon>Streptophyta</taxon>
        <taxon>Embryophyta</taxon>
        <taxon>Tracheophyta</taxon>
        <taxon>Spermatophyta</taxon>
        <taxon>Magnoliopsida</taxon>
        <taxon>eudicotyledons</taxon>
        <taxon>Gunneridae</taxon>
        <taxon>Pentapetalae</taxon>
        <taxon>rosids</taxon>
        <taxon>fabids</taxon>
        <taxon>Malpighiales</taxon>
        <taxon>Linaceae</taxon>
        <taxon>Linum</taxon>
    </lineage>
</organism>
<proteinExistence type="predicted"/>